<name>A2Q3R2_MEDTR</name>
<evidence type="ECO:0000313" key="4">
    <source>
        <dbReference type="EMBL" id="ABN08262.1"/>
    </source>
</evidence>
<dbReference type="EMBL" id="AC155888">
    <property type="protein sequence ID" value="ABN08262.1"/>
    <property type="molecule type" value="Genomic_DNA"/>
</dbReference>
<evidence type="ECO:0000256" key="3">
    <source>
        <dbReference type="PROSITE-ProRule" id="PRU00708"/>
    </source>
</evidence>
<reference evidence="6" key="5">
    <citation type="submission" date="2015-04" db="UniProtKB">
        <authorList>
            <consortium name="EnsemblPlants"/>
        </authorList>
    </citation>
    <scope>IDENTIFICATION</scope>
    <source>
        <strain evidence="6">cv. Jemalong A17</strain>
    </source>
</reference>
<dbReference type="EMBL" id="CM001223">
    <property type="protein sequence ID" value="KEH21630.1"/>
    <property type="molecule type" value="Genomic_DNA"/>
</dbReference>
<dbReference type="NCBIfam" id="TIGR00756">
    <property type="entry name" value="PPR"/>
    <property type="match status" value="1"/>
</dbReference>
<evidence type="ECO:0000313" key="5">
    <source>
        <dbReference type="EMBL" id="KEH21630.1"/>
    </source>
</evidence>
<comment type="similarity">
    <text evidence="1">Belongs to the PPR family. P subfamily.</text>
</comment>
<reference evidence="5 7" key="4">
    <citation type="journal article" date="2014" name="BMC Genomics">
        <title>An improved genome release (version Mt4.0) for the model legume Medicago truncatula.</title>
        <authorList>
            <person name="Tang H."/>
            <person name="Krishnakumar V."/>
            <person name="Bidwell S."/>
            <person name="Rosen B."/>
            <person name="Chan A."/>
            <person name="Zhou S."/>
            <person name="Gentzbittel L."/>
            <person name="Childs K.L."/>
            <person name="Yandell M."/>
            <person name="Gundlach H."/>
            <person name="Mayer K.F."/>
            <person name="Schwartz D.C."/>
            <person name="Town C.D."/>
        </authorList>
    </citation>
    <scope>GENOME REANNOTATION</scope>
    <source>
        <strain evidence="5">A17</strain>
        <strain evidence="6 7">cv. Jemalong A17</strain>
    </source>
</reference>
<evidence type="ECO:0000256" key="2">
    <source>
        <dbReference type="ARBA" id="ARBA00022737"/>
    </source>
</evidence>
<feature type="repeat" description="PPR" evidence="3">
    <location>
        <begin position="9"/>
        <end position="43"/>
    </location>
</feature>
<dbReference type="InterPro" id="IPR002885">
    <property type="entry name" value="PPR_rpt"/>
</dbReference>
<organism evidence="4">
    <name type="scientific">Medicago truncatula</name>
    <name type="common">Barrel medic</name>
    <name type="synonym">Medicago tribuloides</name>
    <dbReference type="NCBI Taxonomy" id="3880"/>
    <lineage>
        <taxon>Eukaryota</taxon>
        <taxon>Viridiplantae</taxon>
        <taxon>Streptophyta</taxon>
        <taxon>Embryophyta</taxon>
        <taxon>Tracheophyta</taxon>
        <taxon>Spermatophyta</taxon>
        <taxon>Magnoliopsida</taxon>
        <taxon>eudicotyledons</taxon>
        <taxon>Gunneridae</taxon>
        <taxon>Pentapetalae</taxon>
        <taxon>rosids</taxon>
        <taxon>fabids</taxon>
        <taxon>Fabales</taxon>
        <taxon>Fabaceae</taxon>
        <taxon>Papilionoideae</taxon>
        <taxon>50 kb inversion clade</taxon>
        <taxon>NPAAA clade</taxon>
        <taxon>Hologalegina</taxon>
        <taxon>IRL clade</taxon>
        <taxon>Trifolieae</taxon>
        <taxon>Medicago</taxon>
    </lineage>
</organism>
<dbReference type="Gene3D" id="1.25.40.10">
    <property type="entry name" value="Tetratricopeptide repeat domain"/>
    <property type="match status" value="1"/>
</dbReference>
<keyword evidence="2" id="KW-0677">Repeat</keyword>
<accession>A2Q3R2</accession>
<gene>
    <name evidence="5" type="ordered locus">MTR_7g011515</name>
    <name evidence="4" type="ORF">MtrDRAFT_AC155888g9v2</name>
</gene>
<dbReference type="HOGENOM" id="CLU_1962875_0_0_1"/>
<evidence type="ECO:0000313" key="7">
    <source>
        <dbReference type="Proteomes" id="UP000002051"/>
    </source>
</evidence>
<sequence length="128" mass="14493">MEEMKVSPNVVTYTVLIDGHIKIYNFEKAMRFFNETIDQGLKPDRVTYTALIWGLLNGRQKELAIIYYYEMSTKGMAKPCIFQVVTETSFIIADINGTRSLKACSASNKSLACPNSSRIYNGNDFDGR</sequence>
<reference evidence="4" key="2">
    <citation type="submission" date="2007-03" db="EMBL/GenBank/DDBJ databases">
        <authorList>
            <consortium name="The International Medicago Genome Annotation Group"/>
        </authorList>
    </citation>
    <scope>NUCLEOTIDE SEQUENCE</scope>
</reference>
<reference evidence="4" key="1">
    <citation type="submission" date="2005-03" db="EMBL/GenBank/DDBJ databases">
        <authorList>
            <person name="Town C.D."/>
        </authorList>
    </citation>
    <scope>NUCLEOTIDE SEQUENCE</scope>
</reference>
<keyword evidence="7" id="KW-1185">Reference proteome</keyword>
<evidence type="ECO:0000313" key="6">
    <source>
        <dbReference type="EnsemblPlants" id="KEH21630"/>
    </source>
</evidence>
<protein>
    <submittedName>
        <fullName evidence="5">PPR containing plant-like protein</fullName>
    </submittedName>
    <submittedName>
        <fullName evidence="4">Pentatricopeptide repeat</fullName>
    </submittedName>
</protein>
<dbReference type="AlphaFoldDB" id="A2Q3R2"/>
<proteinExistence type="inferred from homology"/>
<evidence type="ECO:0000256" key="1">
    <source>
        <dbReference type="ARBA" id="ARBA00007626"/>
    </source>
</evidence>
<dbReference type="Pfam" id="PF13041">
    <property type="entry name" value="PPR_2"/>
    <property type="match status" value="1"/>
</dbReference>
<dbReference type="PROSITE" id="PS51375">
    <property type="entry name" value="PPR"/>
    <property type="match status" value="1"/>
</dbReference>
<dbReference type="InterPro" id="IPR011990">
    <property type="entry name" value="TPR-like_helical_dom_sf"/>
</dbReference>
<dbReference type="EnsemblPlants" id="KEH21630">
    <property type="protein sequence ID" value="KEH21630"/>
    <property type="gene ID" value="MTR_7g011515"/>
</dbReference>
<dbReference type="PANTHER" id="PTHR47941">
    <property type="entry name" value="PENTATRICOPEPTIDE REPEAT-CONTAINING PROTEIN 3, MITOCHONDRIAL"/>
    <property type="match status" value="1"/>
</dbReference>
<dbReference type="Proteomes" id="UP000002051">
    <property type="component" value="Unassembled WGS sequence"/>
</dbReference>
<dbReference type="STRING" id="3880.A2Q3R2"/>
<reference evidence="5 7" key="3">
    <citation type="journal article" date="2011" name="Nature">
        <title>The Medicago genome provides insight into the evolution of rhizobial symbioses.</title>
        <authorList>
            <person name="Young N.D."/>
            <person name="Debelle F."/>
            <person name="Oldroyd G.E."/>
            <person name="Geurts R."/>
            <person name="Cannon S.B."/>
            <person name="Udvardi M.K."/>
            <person name="Benedito V.A."/>
            <person name="Mayer K.F."/>
            <person name="Gouzy J."/>
            <person name="Schoof H."/>
            <person name="Van de Peer Y."/>
            <person name="Proost S."/>
            <person name="Cook D.R."/>
            <person name="Meyers B.C."/>
            <person name="Spannagl M."/>
            <person name="Cheung F."/>
            <person name="De Mita S."/>
            <person name="Krishnakumar V."/>
            <person name="Gundlach H."/>
            <person name="Zhou S."/>
            <person name="Mudge J."/>
            <person name="Bharti A.K."/>
            <person name="Murray J.D."/>
            <person name="Naoumkina M.A."/>
            <person name="Rosen B."/>
            <person name="Silverstein K.A."/>
            <person name="Tang H."/>
            <person name="Rombauts S."/>
            <person name="Zhao P.X."/>
            <person name="Zhou P."/>
            <person name="Barbe V."/>
            <person name="Bardou P."/>
            <person name="Bechner M."/>
            <person name="Bellec A."/>
            <person name="Berger A."/>
            <person name="Berges H."/>
            <person name="Bidwell S."/>
            <person name="Bisseling T."/>
            <person name="Choisne N."/>
            <person name="Couloux A."/>
            <person name="Denny R."/>
            <person name="Deshpande S."/>
            <person name="Dai X."/>
            <person name="Doyle J.J."/>
            <person name="Dudez A.M."/>
            <person name="Farmer A.D."/>
            <person name="Fouteau S."/>
            <person name="Franken C."/>
            <person name="Gibelin C."/>
            <person name="Gish J."/>
            <person name="Goldstein S."/>
            <person name="Gonzalez A.J."/>
            <person name="Green P.J."/>
            <person name="Hallab A."/>
            <person name="Hartog M."/>
            <person name="Hua A."/>
            <person name="Humphray S.J."/>
            <person name="Jeong D.H."/>
            <person name="Jing Y."/>
            <person name="Jocker A."/>
            <person name="Kenton S.M."/>
            <person name="Kim D.J."/>
            <person name="Klee K."/>
            <person name="Lai H."/>
            <person name="Lang C."/>
            <person name="Lin S."/>
            <person name="Macmil S.L."/>
            <person name="Magdelenat G."/>
            <person name="Matthews L."/>
            <person name="McCorrison J."/>
            <person name="Monaghan E.L."/>
            <person name="Mun J.H."/>
            <person name="Najar F.Z."/>
            <person name="Nicholson C."/>
            <person name="Noirot C."/>
            <person name="O'Bleness M."/>
            <person name="Paule C.R."/>
            <person name="Poulain J."/>
            <person name="Prion F."/>
            <person name="Qin B."/>
            <person name="Qu C."/>
            <person name="Retzel E.F."/>
            <person name="Riddle C."/>
            <person name="Sallet E."/>
            <person name="Samain S."/>
            <person name="Samson N."/>
            <person name="Sanders I."/>
            <person name="Saurat O."/>
            <person name="Scarpelli C."/>
            <person name="Schiex T."/>
            <person name="Segurens B."/>
            <person name="Severin A.J."/>
            <person name="Sherrier D.J."/>
            <person name="Shi R."/>
            <person name="Sims S."/>
            <person name="Singer S.R."/>
            <person name="Sinharoy S."/>
            <person name="Sterck L."/>
            <person name="Viollet A."/>
            <person name="Wang B.B."/>
            <person name="Wang K."/>
            <person name="Wang M."/>
            <person name="Wang X."/>
            <person name="Warfsmann J."/>
            <person name="Weissenbach J."/>
            <person name="White D.D."/>
            <person name="White J.D."/>
            <person name="Wiley G.B."/>
            <person name="Wincker P."/>
            <person name="Xing Y."/>
            <person name="Yang L."/>
            <person name="Yao Z."/>
            <person name="Ying F."/>
            <person name="Zhai J."/>
            <person name="Zhou L."/>
            <person name="Zuber A."/>
            <person name="Denarie J."/>
            <person name="Dixon R.A."/>
            <person name="May G.D."/>
            <person name="Schwartz D.C."/>
            <person name="Rogers J."/>
            <person name="Quetier F."/>
            <person name="Town C.D."/>
            <person name="Roe B.A."/>
        </authorList>
    </citation>
    <scope>NUCLEOTIDE SEQUENCE [LARGE SCALE GENOMIC DNA]</scope>
    <source>
        <strain evidence="5">A17</strain>
        <strain evidence="6 7">cv. Jemalong A17</strain>
    </source>
</reference>